<dbReference type="AlphaFoldDB" id="A0A6M3L0X2"/>
<accession>A0A6M3L0X2</accession>
<protein>
    <submittedName>
        <fullName evidence="1">Uncharacterized protein</fullName>
    </submittedName>
</protein>
<proteinExistence type="predicted"/>
<gene>
    <name evidence="1" type="ORF">MM415B03055_0006</name>
</gene>
<evidence type="ECO:0000313" key="1">
    <source>
        <dbReference type="EMBL" id="QJA87075.1"/>
    </source>
</evidence>
<reference evidence="1" key="1">
    <citation type="submission" date="2020-03" db="EMBL/GenBank/DDBJ databases">
        <title>The deep terrestrial virosphere.</title>
        <authorList>
            <person name="Holmfeldt K."/>
            <person name="Nilsson E."/>
            <person name="Simone D."/>
            <person name="Lopez-Fernandez M."/>
            <person name="Wu X."/>
            <person name="de Brujin I."/>
            <person name="Lundin D."/>
            <person name="Andersson A."/>
            <person name="Bertilsson S."/>
            <person name="Dopson M."/>
        </authorList>
    </citation>
    <scope>NUCLEOTIDE SEQUENCE</scope>
    <source>
        <strain evidence="1">MM415B03055</strain>
    </source>
</reference>
<organism evidence="1">
    <name type="scientific">viral metagenome</name>
    <dbReference type="NCBI Taxonomy" id="1070528"/>
    <lineage>
        <taxon>unclassified sequences</taxon>
        <taxon>metagenomes</taxon>
        <taxon>organismal metagenomes</taxon>
    </lineage>
</organism>
<sequence>MKERLFVIMEVEKSERYNEINGTFRYVPKDNPDGNEVLWLRPKSVIPASRLRYEIPKDGDRFLADNLTWVLCGYGVYYPNGIRLILDLPEPTPEELWEEWEAKHPIAPLGYANRKEWVNTMINWLAERPSEEK</sequence>
<name>A0A6M3L0X2_9ZZZZ</name>
<dbReference type="EMBL" id="MT142680">
    <property type="protein sequence ID" value="QJA87075.1"/>
    <property type="molecule type" value="Genomic_DNA"/>
</dbReference>